<dbReference type="Proteomes" id="UP000326565">
    <property type="component" value="Unassembled WGS sequence"/>
</dbReference>
<sequence length="62" mass="7185">MEERLKNWESAMFANGIETPQNLLCLCKHVHALWNKARSILRPIATCPICLEIEFYWLPAGN</sequence>
<organism evidence="2 3">
    <name type="scientific">Aspergillus leporis</name>
    <dbReference type="NCBI Taxonomy" id="41062"/>
    <lineage>
        <taxon>Eukaryota</taxon>
        <taxon>Fungi</taxon>
        <taxon>Dikarya</taxon>
        <taxon>Ascomycota</taxon>
        <taxon>Pezizomycotina</taxon>
        <taxon>Eurotiomycetes</taxon>
        <taxon>Eurotiomycetidae</taxon>
        <taxon>Eurotiales</taxon>
        <taxon>Aspergillaceae</taxon>
        <taxon>Aspergillus</taxon>
        <taxon>Aspergillus subgen. Circumdati</taxon>
    </lineage>
</organism>
<feature type="domain" description="HNH nuclease" evidence="1">
    <location>
        <begin position="12"/>
        <end position="37"/>
    </location>
</feature>
<gene>
    <name evidence="2" type="ORF">BDV29DRAFT_176739</name>
</gene>
<dbReference type="InterPro" id="IPR003615">
    <property type="entry name" value="HNH_nuc"/>
</dbReference>
<evidence type="ECO:0000313" key="3">
    <source>
        <dbReference type="Proteomes" id="UP000326565"/>
    </source>
</evidence>
<dbReference type="OrthoDB" id="5416097at2759"/>
<evidence type="ECO:0000313" key="2">
    <source>
        <dbReference type="EMBL" id="KAB8072802.1"/>
    </source>
</evidence>
<evidence type="ECO:0000259" key="1">
    <source>
        <dbReference type="Pfam" id="PF13391"/>
    </source>
</evidence>
<proteinExistence type="predicted"/>
<accession>A0A5N5X0C3</accession>
<dbReference type="Pfam" id="PF13391">
    <property type="entry name" value="HNH_2"/>
    <property type="match status" value="1"/>
</dbReference>
<feature type="non-terminal residue" evidence="2">
    <location>
        <position position="62"/>
    </location>
</feature>
<reference evidence="2 3" key="1">
    <citation type="submission" date="2019-04" db="EMBL/GenBank/DDBJ databases">
        <title>Friends and foes A comparative genomics study of 23 Aspergillus species from section Flavi.</title>
        <authorList>
            <consortium name="DOE Joint Genome Institute"/>
            <person name="Kjaerbolling I."/>
            <person name="Vesth T."/>
            <person name="Frisvad J.C."/>
            <person name="Nybo J.L."/>
            <person name="Theobald S."/>
            <person name="Kildgaard S."/>
            <person name="Isbrandt T."/>
            <person name="Kuo A."/>
            <person name="Sato A."/>
            <person name="Lyhne E.K."/>
            <person name="Kogle M.E."/>
            <person name="Wiebenga A."/>
            <person name="Kun R.S."/>
            <person name="Lubbers R.J."/>
            <person name="Makela M.R."/>
            <person name="Barry K."/>
            <person name="Chovatia M."/>
            <person name="Clum A."/>
            <person name="Daum C."/>
            <person name="Haridas S."/>
            <person name="He G."/>
            <person name="LaButti K."/>
            <person name="Lipzen A."/>
            <person name="Mondo S."/>
            <person name="Riley R."/>
            <person name="Salamov A."/>
            <person name="Simmons B.A."/>
            <person name="Magnuson J.K."/>
            <person name="Henrissat B."/>
            <person name="Mortensen U.H."/>
            <person name="Larsen T.O."/>
            <person name="Devries R.P."/>
            <person name="Grigoriev I.V."/>
            <person name="Machida M."/>
            <person name="Baker S.E."/>
            <person name="Andersen M.R."/>
        </authorList>
    </citation>
    <scope>NUCLEOTIDE SEQUENCE [LARGE SCALE GENOMIC DNA]</scope>
    <source>
        <strain evidence="2 3">CBS 151.66</strain>
    </source>
</reference>
<keyword evidence="3" id="KW-1185">Reference proteome</keyword>
<dbReference type="AlphaFoldDB" id="A0A5N5X0C3"/>
<dbReference type="EMBL" id="ML732239">
    <property type="protein sequence ID" value="KAB8072802.1"/>
    <property type="molecule type" value="Genomic_DNA"/>
</dbReference>
<name>A0A5N5X0C3_9EURO</name>
<protein>
    <recommendedName>
        <fullName evidence="1">HNH nuclease domain-containing protein</fullName>
    </recommendedName>
</protein>